<reference evidence="1 2" key="1">
    <citation type="submission" date="2024-02" db="EMBL/GenBank/DDBJ databases">
        <title>Discinaceae phylogenomics.</title>
        <authorList>
            <person name="Dirks A.C."/>
            <person name="James T.Y."/>
        </authorList>
    </citation>
    <scope>NUCLEOTIDE SEQUENCE [LARGE SCALE GENOMIC DNA]</scope>
    <source>
        <strain evidence="1 2">ACD0624</strain>
    </source>
</reference>
<gene>
    <name evidence="1" type="ORF">Q9L58_006444</name>
</gene>
<dbReference type="EMBL" id="JBBBZM010000089">
    <property type="protein sequence ID" value="KAL0634649.1"/>
    <property type="molecule type" value="Genomic_DNA"/>
</dbReference>
<evidence type="ECO:0000313" key="1">
    <source>
        <dbReference type="EMBL" id="KAL0634649.1"/>
    </source>
</evidence>
<accession>A0ABR3GFE0</accession>
<dbReference type="SUPFAM" id="SSF52540">
    <property type="entry name" value="P-loop containing nucleoside triphosphate hydrolases"/>
    <property type="match status" value="1"/>
</dbReference>
<evidence type="ECO:0008006" key="3">
    <source>
        <dbReference type="Google" id="ProtNLM"/>
    </source>
</evidence>
<keyword evidence="2" id="KW-1185">Reference proteome</keyword>
<comment type="caution">
    <text evidence="1">The sequence shown here is derived from an EMBL/GenBank/DDBJ whole genome shotgun (WGS) entry which is preliminary data.</text>
</comment>
<dbReference type="Gene3D" id="3.40.50.300">
    <property type="entry name" value="P-loop containing nucleotide triphosphate hydrolases"/>
    <property type="match status" value="1"/>
</dbReference>
<dbReference type="Proteomes" id="UP001447188">
    <property type="component" value="Unassembled WGS sequence"/>
</dbReference>
<dbReference type="InterPro" id="IPR027417">
    <property type="entry name" value="P-loop_NTPase"/>
</dbReference>
<proteinExistence type="predicted"/>
<sequence>MSYAATLKAAPPVFPTQVIIYQPSVQQQPPLPLPQHQGNLPPAIFHPGQPFRPNPSQPVFTPGVQPQPVSNTSASKTWYPDVYTLPFIPQYLQVINTLPAVPISSLPAPTIQFHAFISSFCGSAFLRVLPPPPAIPPTPTKPTPAPFTDLTPSVYFDYFFNLLSHEVATQHKENRKHDMFNEPLHIQDPSQSLYRLNVPGIRENTPMVQLGDVVKLRQVRIQPGFGPMGGGSFSGYQYDACVYGMDKTYGYIVLRVDHLLMESGRFNVCFGVQERRWAGPTRAIEDLGAELGRANAREEPGMANGANGTKGINGTVGVDAVEGTFVRRMLFPEKADGVWQRSLGRGVFSRGWFDGELNYEQQKAVDTILQQNYGNVPYLISGPPGTGKTKTIVEAGKEKFLSQSLESIFIGPITVADWDCCGFTVSSVTTNFHTD</sequence>
<evidence type="ECO:0000313" key="2">
    <source>
        <dbReference type="Proteomes" id="UP001447188"/>
    </source>
</evidence>
<protein>
    <recommendedName>
        <fullName evidence="3">RNA helicase</fullName>
    </recommendedName>
</protein>
<organism evidence="1 2">
    <name type="scientific">Discina gigas</name>
    <dbReference type="NCBI Taxonomy" id="1032678"/>
    <lineage>
        <taxon>Eukaryota</taxon>
        <taxon>Fungi</taxon>
        <taxon>Dikarya</taxon>
        <taxon>Ascomycota</taxon>
        <taxon>Pezizomycotina</taxon>
        <taxon>Pezizomycetes</taxon>
        <taxon>Pezizales</taxon>
        <taxon>Discinaceae</taxon>
        <taxon>Discina</taxon>
    </lineage>
</organism>
<name>A0ABR3GFE0_9PEZI</name>